<keyword evidence="4" id="KW-0408">Iron</keyword>
<name>A0ABN2QU42_9PSEU</name>
<dbReference type="CDD" id="cd03529">
    <property type="entry name" value="Rieske_NirD"/>
    <property type="match status" value="1"/>
</dbReference>
<dbReference type="Pfam" id="PF13806">
    <property type="entry name" value="Rieske_2"/>
    <property type="match status" value="1"/>
</dbReference>
<dbReference type="Gene3D" id="2.102.10.10">
    <property type="entry name" value="Rieske [2Fe-2S] iron-sulphur domain"/>
    <property type="match status" value="1"/>
</dbReference>
<evidence type="ECO:0000256" key="5">
    <source>
        <dbReference type="ARBA" id="ARBA00023014"/>
    </source>
</evidence>
<keyword evidence="3" id="KW-0560">Oxidoreductase</keyword>
<dbReference type="InterPro" id="IPR012748">
    <property type="entry name" value="Rieske-like_NirD"/>
</dbReference>
<reference evidence="8 9" key="1">
    <citation type="journal article" date="2019" name="Int. J. Syst. Evol. Microbiol.">
        <title>The Global Catalogue of Microorganisms (GCM) 10K type strain sequencing project: providing services to taxonomists for standard genome sequencing and annotation.</title>
        <authorList>
            <consortium name="The Broad Institute Genomics Platform"/>
            <consortium name="The Broad Institute Genome Sequencing Center for Infectious Disease"/>
            <person name="Wu L."/>
            <person name="Ma J."/>
        </authorList>
    </citation>
    <scope>NUCLEOTIDE SEQUENCE [LARGE SCALE GENOMIC DNA]</scope>
    <source>
        <strain evidence="8 9">JCM 14545</strain>
    </source>
</reference>
<protein>
    <submittedName>
        <fullName evidence="8">Nitrite reductase small subunit NirD</fullName>
    </submittedName>
</protein>
<evidence type="ECO:0000256" key="2">
    <source>
        <dbReference type="ARBA" id="ARBA00022723"/>
    </source>
</evidence>
<dbReference type="PROSITE" id="PS51300">
    <property type="entry name" value="NIRD"/>
    <property type="match status" value="1"/>
</dbReference>
<evidence type="ECO:0000313" key="9">
    <source>
        <dbReference type="Proteomes" id="UP001501116"/>
    </source>
</evidence>
<evidence type="ECO:0000256" key="4">
    <source>
        <dbReference type="ARBA" id="ARBA00023004"/>
    </source>
</evidence>
<keyword evidence="1" id="KW-0001">2Fe-2S</keyword>
<dbReference type="PANTHER" id="PTHR40562">
    <property type="match status" value="1"/>
</dbReference>
<dbReference type="PANTHER" id="PTHR40562:SF1">
    <property type="entry name" value="NITRITE REDUCTASE (NADH) SMALL SUBUNIT"/>
    <property type="match status" value="1"/>
</dbReference>
<evidence type="ECO:0000256" key="6">
    <source>
        <dbReference type="ARBA" id="ARBA00023063"/>
    </source>
</evidence>
<comment type="caution">
    <text evidence="8">The sequence shown here is derived from an EMBL/GenBank/DDBJ whole genome shotgun (WGS) entry which is preliminary data.</text>
</comment>
<evidence type="ECO:0000259" key="7">
    <source>
        <dbReference type="PROSITE" id="PS51296"/>
    </source>
</evidence>
<evidence type="ECO:0000256" key="1">
    <source>
        <dbReference type="ARBA" id="ARBA00022714"/>
    </source>
</evidence>
<dbReference type="PROSITE" id="PS51296">
    <property type="entry name" value="RIESKE"/>
    <property type="match status" value="1"/>
</dbReference>
<gene>
    <name evidence="8" type="primary">nirD</name>
    <name evidence="8" type="ORF">GCM10009754_30420</name>
</gene>
<keyword evidence="6" id="KW-0534">Nitrate assimilation</keyword>
<dbReference type="EMBL" id="BAAANN010000010">
    <property type="protein sequence ID" value="GAA1958059.1"/>
    <property type="molecule type" value="Genomic_DNA"/>
</dbReference>
<dbReference type="InterPro" id="IPR017881">
    <property type="entry name" value="NirD"/>
</dbReference>
<dbReference type="NCBIfam" id="TIGR02378">
    <property type="entry name" value="nirD_assim_sml"/>
    <property type="match status" value="1"/>
</dbReference>
<sequence>MTVLTEALGLAWIEVCPLEAVPTGGGVAALLPDGSQVAVFRIADGVLFGLSHWDPCSGAAVLARGIVGDAGGVPVVASPVYKERFDLRTGECLDAEGVRVRTYPVRVAGGLVHVGSA</sequence>
<proteinExistence type="predicted"/>
<dbReference type="SUPFAM" id="SSF50022">
    <property type="entry name" value="ISP domain"/>
    <property type="match status" value="1"/>
</dbReference>
<dbReference type="InterPro" id="IPR017941">
    <property type="entry name" value="Rieske_2Fe-2S"/>
</dbReference>
<organism evidence="8 9">
    <name type="scientific">Amycolatopsis minnesotensis</name>
    <dbReference type="NCBI Taxonomy" id="337894"/>
    <lineage>
        <taxon>Bacteria</taxon>
        <taxon>Bacillati</taxon>
        <taxon>Actinomycetota</taxon>
        <taxon>Actinomycetes</taxon>
        <taxon>Pseudonocardiales</taxon>
        <taxon>Pseudonocardiaceae</taxon>
        <taxon>Amycolatopsis</taxon>
    </lineage>
</organism>
<dbReference type="InterPro" id="IPR036922">
    <property type="entry name" value="Rieske_2Fe-2S_sf"/>
</dbReference>
<dbReference type="Proteomes" id="UP001501116">
    <property type="component" value="Unassembled WGS sequence"/>
</dbReference>
<accession>A0ABN2QU42</accession>
<keyword evidence="9" id="KW-1185">Reference proteome</keyword>
<keyword evidence="2" id="KW-0479">Metal-binding</keyword>
<feature type="domain" description="Rieske" evidence="7">
    <location>
        <begin position="13"/>
        <end position="114"/>
    </location>
</feature>
<evidence type="ECO:0000256" key="3">
    <source>
        <dbReference type="ARBA" id="ARBA00023002"/>
    </source>
</evidence>
<keyword evidence="5" id="KW-0411">Iron-sulfur</keyword>
<evidence type="ECO:0000313" key="8">
    <source>
        <dbReference type="EMBL" id="GAA1958059.1"/>
    </source>
</evidence>